<evidence type="ECO:0000313" key="2">
    <source>
        <dbReference type="Proteomes" id="UP000198460"/>
    </source>
</evidence>
<sequence length="39" mass="4244">MGPPSPKLQLLNLKAAKMMKNSAVIIEHRPVHGPIRGNV</sequence>
<reference evidence="1 2" key="1">
    <citation type="submission" date="2017-04" db="EMBL/GenBank/DDBJ databases">
        <authorList>
            <person name="Afonso C.L."/>
            <person name="Miller P.J."/>
            <person name="Scott M.A."/>
            <person name="Spackman E."/>
            <person name="Goraichik I."/>
            <person name="Dimitrov K.M."/>
            <person name="Suarez D.L."/>
            <person name="Swayne D.E."/>
        </authorList>
    </citation>
    <scope>NUCLEOTIDE SEQUENCE [LARGE SCALE GENOMIC DNA]</scope>
    <source>
        <strain evidence="1">LMG 28154</strain>
    </source>
</reference>
<proteinExistence type="predicted"/>
<organism evidence="1 2">
    <name type="scientific">Burkholderia singularis</name>
    <dbReference type="NCBI Taxonomy" id="1503053"/>
    <lineage>
        <taxon>Bacteria</taxon>
        <taxon>Pseudomonadati</taxon>
        <taxon>Pseudomonadota</taxon>
        <taxon>Betaproteobacteria</taxon>
        <taxon>Burkholderiales</taxon>
        <taxon>Burkholderiaceae</taxon>
        <taxon>Burkholderia</taxon>
        <taxon>pseudomallei group</taxon>
    </lineage>
</organism>
<dbReference type="Proteomes" id="UP000198460">
    <property type="component" value="Unassembled WGS sequence"/>
</dbReference>
<name>A0A238HCI8_9BURK</name>
<dbReference type="EMBL" id="FXAN01000113">
    <property type="protein sequence ID" value="SMG02888.1"/>
    <property type="molecule type" value="Genomic_DNA"/>
</dbReference>
<protein>
    <submittedName>
        <fullName evidence="1">Uncharacterized protein</fullName>
    </submittedName>
</protein>
<accession>A0A238HCI8</accession>
<dbReference type="AlphaFoldDB" id="A0A238HCI8"/>
<gene>
    <name evidence="1" type="ORF">BSIN_4963</name>
</gene>
<evidence type="ECO:0000313" key="1">
    <source>
        <dbReference type="EMBL" id="SMG02888.1"/>
    </source>
</evidence>